<dbReference type="InterPro" id="IPR015424">
    <property type="entry name" value="PyrdxlP-dep_Trfase"/>
</dbReference>
<reference evidence="2 3" key="1">
    <citation type="submission" date="2017-11" db="EMBL/GenBank/DDBJ databases">
        <title>Animal gut microbial communities from fecal samples from Wisconsin, USA.</title>
        <authorList>
            <person name="Neumann A."/>
        </authorList>
    </citation>
    <scope>NUCLEOTIDE SEQUENCE [LARGE SCALE GENOMIC DNA]</scope>
    <source>
        <strain evidence="2 3">UWS3</strain>
    </source>
</reference>
<dbReference type="OrthoDB" id="9763453at2"/>
<dbReference type="PANTHER" id="PTHR45744">
    <property type="entry name" value="TYROSINE AMINOTRANSFERASE"/>
    <property type="match status" value="1"/>
</dbReference>
<feature type="domain" description="Aminotransferase class I/classII large" evidence="1">
    <location>
        <begin position="64"/>
        <end position="376"/>
    </location>
</feature>
<dbReference type="GO" id="GO:0008483">
    <property type="term" value="F:transaminase activity"/>
    <property type="evidence" value="ECO:0007669"/>
    <property type="project" value="UniProtKB-KW"/>
</dbReference>
<keyword evidence="3" id="KW-1185">Reference proteome</keyword>
<comment type="caution">
    <text evidence="2">The sequence shown here is derived from an EMBL/GenBank/DDBJ whole genome shotgun (WGS) entry which is preliminary data.</text>
</comment>
<dbReference type="GO" id="GO:0030170">
    <property type="term" value="F:pyridoxal phosphate binding"/>
    <property type="evidence" value="ECO:0007669"/>
    <property type="project" value="InterPro"/>
</dbReference>
<dbReference type="SUPFAM" id="SSF53383">
    <property type="entry name" value="PLP-dependent transferases"/>
    <property type="match status" value="1"/>
</dbReference>
<dbReference type="InterPro" id="IPR004839">
    <property type="entry name" value="Aminotransferase_I/II_large"/>
</dbReference>
<dbReference type="Proteomes" id="UP000231134">
    <property type="component" value="Unassembled WGS sequence"/>
</dbReference>
<protein>
    <submittedName>
        <fullName evidence="2">Aspartate/methionine/tyrosine aminotransferase</fullName>
    </submittedName>
</protein>
<evidence type="ECO:0000259" key="1">
    <source>
        <dbReference type="Pfam" id="PF00155"/>
    </source>
</evidence>
<dbReference type="InterPro" id="IPR015421">
    <property type="entry name" value="PyrdxlP-dep_Trfase_major"/>
</dbReference>
<name>A0A2M9AA40_9BACT</name>
<evidence type="ECO:0000313" key="3">
    <source>
        <dbReference type="Proteomes" id="UP000231134"/>
    </source>
</evidence>
<evidence type="ECO:0000313" key="2">
    <source>
        <dbReference type="EMBL" id="PJJ42596.1"/>
    </source>
</evidence>
<keyword evidence="2" id="KW-0808">Transferase</keyword>
<dbReference type="AlphaFoldDB" id="A0A2M9AA40"/>
<sequence>MRLSKRLPEDLSDSPFFSQLSKLKRSVQGYTDLTVSSPLRTGQAFDLDAVLPQTLKKFSTWNPDACGWEEARKAVSKYYADRGGNFDAEDIQLTASTSEAYSILFKTLCNSGDSILTPLPGYPLLDSLAALEFLKTAPYFTELDSGNWKLDSNSLYAFPPNTKILLIVSPNNPTGHVLSKKEWAETVEFASREDLAIVVDEVFSDFIYDGSERPWNWDSKDVPVFFLGGFSKSVGSPQLKLGWIAYRAGRLGNALKPALEYVADAYLSVASSAFSLAAPMLEKSLAYEMAIEERIRKNLEILRTRFPSTDVMPNVQGGWYAALHFEDADDEELTLRLLEKAKVLVQPGFFFDFDEDGWIVVSLLSENETFAAAVERLYLEVAE</sequence>
<dbReference type="CDD" id="cd00609">
    <property type="entry name" value="AAT_like"/>
    <property type="match status" value="1"/>
</dbReference>
<proteinExistence type="predicted"/>
<gene>
    <name evidence="2" type="ORF">BGX16_2633</name>
</gene>
<dbReference type="RefSeq" id="WP_100426444.1">
    <property type="nucleotide sequence ID" value="NZ_PGEX01000001.1"/>
</dbReference>
<dbReference type="PANTHER" id="PTHR45744:SF2">
    <property type="entry name" value="TYROSINE AMINOTRANSFERASE"/>
    <property type="match status" value="1"/>
</dbReference>
<accession>A0A2M9AA40</accession>
<dbReference type="Gene3D" id="3.40.640.10">
    <property type="entry name" value="Type I PLP-dependent aspartate aminotransferase-like (Major domain)"/>
    <property type="match status" value="1"/>
</dbReference>
<dbReference type="Pfam" id="PF00155">
    <property type="entry name" value="Aminotran_1_2"/>
    <property type="match status" value="1"/>
</dbReference>
<keyword evidence="2" id="KW-0032">Aminotransferase</keyword>
<organism evidence="2 3">
    <name type="scientific">Hallerella succinigenes</name>
    <dbReference type="NCBI Taxonomy" id="1896222"/>
    <lineage>
        <taxon>Bacteria</taxon>
        <taxon>Pseudomonadati</taxon>
        <taxon>Fibrobacterota</taxon>
        <taxon>Fibrobacteria</taxon>
        <taxon>Fibrobacterales</taxon>
        <taxon>Fibrobacteraceae</taxon>
        <taxon>Hallerella</taxon>
    </lineage>
</organism>
<dbReference type="EMBL" id="PGEX01000001">
    <property type="protein sequence ID" value="PJJ42596.1"/>
    <property type="molecule type" value="Genomic_DNA"/>
</dbReference>